<gene>
    <name evidence="1" type="ordered locus">Oter_2619</name>
</gene>
<organism evidence="1 2">
    <name type="scientific">Opitutus terrae (strain DSM 11246 / JCM 15787 / PB90-1)</name>
    <dbReference type="NCBI Taxonomy" id="452637"/>
    <lineage>
        <taxon>Bacteria</taxon>
        <taxon>Pseudomonadati</taxon>
        <taxon>Verrucomicrobiota</taxon>
        <taxon>Opitutia</taxon>
        <taxon>Opitutales</taxon>
        <taxon>Opitutaceae</taxon>
        <taxon>Opitutus</taxon>
    </lineage>
</organism>
<evidence type="ECO:0000313" key="1">
    <source>
        <dbReference type="EMBL" id="ACB75900.1"/>
    </source>
</evidence>
<dbReference type="GO" id="GO:0003677">
    <property type="term" value="F:DNA binding"/>
    <property type="evidence" value="ECO:0007669"/>
    <property type="project" value="InterPro"/>
</dbReference>
<dbReference type="Gene3D" id="3.10.50.30">
    <property type="entry name" value="Transcription elongation factor, GreA/GreB, C-terminal domain"/>
    <property type="match status" value="1"/>
</dbReference>
<dbReference type="KEGG" id="ote:Oter_2619"/>
<dbReference type="RefSeq" id="WP_012375435.1">
    <property type="nucleotide sequence ID" value="NC_010571.1"/>
</dbReference>
<dbReference type="EMBL" id="CP001032">
    <property type="protein sequence ID" value="ACB75900.1"/>
    <property type="molecule type" value="Genomic_DNA"/>
</dbReference>
<keyword evidence="2" id="KW-1185">Reference proteome</keyword>
<accession>B1ZU18</accession>
<protein>
    <submittedName>
        <fullName evidence="1">GreA/GreB family elongation factor</fullName>
    </submittedName>
</protein>
<dbReference type="eggNOG" id="COG0782">
    <property type="taxonomic scope" value="Bacteria"/>
</dbReference>
<dbReference type="Proteomes" id="UP000007013">
    <property type="component" value="Chromosome"/>
</dbReference>
<keyword evidence="1" id="KW-0251">Elongation factor</keyword>
<keyword evidence="1" id="KW-0648">Protein biosynthesis</keyword>
<proteinExistence type="predicted"/>
<evidence type="ECO:0000313" key="2">
    <source>
        <dbReference type="Proteomes" id="UP000007013"/>
    </source>
</evidence>
<dbReference type="GO" id="GO:0032784">
    <property type="term" value="P:regulation of DNA-templated transcription elongation"/>
    <property type="evidence" value="ECO:0007669"/>
    <property type="project" value="InterPro"/>
</dbReference>
<dbReference type="HOGENOM" id="CLU_1633711_0_0_0"/>
<dbReference type="InterPro" id="IPR036953">
    <property type="entry name" value="GreA/GreB_C_sf"/>
</dbReference>
<sequence length="162" mass="17731">MDTIYITTEDNARLRLLLLLSPYTDTRQRERELLRRGLDRAAILPLSADWPEAIRLGVAFEYEDLDNGVIHTGCLCLPDEEATTAHGIPVLSRFGAAVIGCCVGNEVWWAEMDRSRRILVRRVGTAVAHEPGPEALAADAALAEPAALEPQFGPGRAELQTA</sequence>
<dbReference type="SUPFAM" id="SSF54534">
    <property type="entry name" value="FKBP-like"/>
    <property type="match status" value="1"/>
</dbReference>
<name>B1ZU18_OPITP</name>
<dbReference type="AlphaFoldDB" id="B1ZU18"/>
<reference evidence="1 2" key="1">
    <citation type="journal article" date="2011" name="J. Bacteriol.">
        <title>Genome sequence of the verrucomicrobium Opitutus terrae PB90-1, an abundant inhabitant of rice paddy soil ecosystems.</title>
        <authorList>
            <person name="van Passel M.W."/>
            <person name="Kant R."/>
            <person name="Palva A."/>
            <person name="Copeland A."/>
            <person name="Lucas S."/>
            <person name="Lapidus A."/>
            <person name="Glavina del Rio T."/>
            <person name="Pitluck S."/>
            <person name="Goltsman E."/>
            <person name="Clum A."/>
            <person name="Sun H."/>
            <person name="Schmutz J."/>
            <person name="Larimer F.W."/>
            <person name="Land M.L."/>
            <person name="Hauser L."/>
            <person name="Kyrpides N."/>
            <person name="Mikhailova N."/>
            <person name="Richardson P.P."/>
            <person name="Janssen P.H."/>
            <person name="de Vos W.M."/>
            <person name="Smidt H."/>
        </authorList>
    </citation>
    <scope>NUCLEOTIDE SEQUENCE [LARGE SCALE GENOMIC DNA]</scope>
    <source>
        <strain evidence="2">DSM 11246 / JCM 15787 / PB90-1</strain>
    </source>
</reference>
<dbReference type="GO" id="GO:0003746">
    <property type="term" value="F:translation elongation factor activity"/>
    <property type="evidence" value="ECO:0007669"/>
    <property type="project" value="UniProtKB-KW"/>
</dbReference>